<reference evidence="1" key="1">
    <citation type="journal article" date="2012" name="Proc. Natl. Acad. Sci. U.S.A.">
        <title>Antigenic diversity is generated by distinct evolutionary mechanisms in African trypanosome species.</title>
        <authorList>
            <person name="Jackson A.P."/>
            <person name="Berry A."/>
            <person name="Aslett M."/>
            <person name="Allison H.C."/>
            <person name="Burton P."/>
            <person name="Vavrova-Anderson J."/>
            <person name="Brown R."/>
            <person name="Browne H."/>
            <person name="Corton N."/>
            <person name="Hauser H."/>
            <person name="Gamble J."/>
            <person name="Gilderthorp R."/>
            <person name="Marcello L."/>
            <person name="McQuillan J."/>
            <person name="Otto T.D."/>
            <person name="Quail M.A."/>
            <person name="Sanders M.J."/>
            <person name="van Tonder A."/>
            <person name="Ginger M.L."/>
            <person name="Field M.C."/>
            <person name="Barry J.D."/>
            <person name="Hertz-Fowler C."/>
            <person name="Berriman M."/>
        </authorList>
    </citation>
    <scope>NUCLEOTIDE SEQUENCE</scope>
    <source>
        <strain evidence="1">Y486</strain>
    </source>
</reference>
<sequence>MKRGLLLQHKAMLSTTASGTMTCTIRRCGSLNDAAGRLVPPAEIYSASTYRLPLARAFRLIEKRARLSAAVASLGERFSVDNCADAGLSAQHNEAERYAAYHCHHMLNAFRLERKLWTKKCTAVAAGPHCSQSNGGNSGLSVRDLVRVIEYVFYSSVLLHLTALYETSDKYCEALIHTILSCTIFLSRDIGKLNHSSELTPLHAISTSLLHSTSPAQAASEEGRHEGVGCWNSLRWAVVHYSRGISHWGLLDHTEPLLDMGRTEAPFRRMVQVFAQLMQGLLEDEPLSKEESDFLTFAVTREGCKKWLTPARTTKSSGGFPDGGPNCIATSTTPQETEPLDDQCLAQQRRLQLLPLLWLAMLGRHFIAQNKSGGDMVHARFALLQVLPLFAMEGKGDAPLALLARCFYFSRNFTMRASAADMGVLLARMEQHGVFSLRYSYSGILRAWMDQRTAQEPSPLALNLHKAYAAFYHVPLSALEPFCDDRAWVSRGEEFVRELLLRSLVQWSSCLNSQLSFGREAVQILRAARHVARLLDKARSQSWNGSQPSTTVSHAAEAVLRALATRLSCLSAKEDPSSLHDVGSYLTEFDHIVAQSLQQPAEKPSVGSVPLVYECARV</sequence>
<evidence type="ECO:0000313" key="1">
    <source>
        <dbReference type="EMBL" id="CCC54162.1"/>
    </source>
</evidence>
<name>G0U978_TRYVY</name>
<organism evidence="1">
    <name type="scientific">Trypanosoma vivax (strain Y486)</name>
    <dbReference type="NCBI Taxonomy" id="1055687"/>
    <lineage>
        <taxon>Eukaryota</taxon>
        <taxon>Discoba</taxon>
        <taxon>Euglenozoa</taxon>
        <taxon>Kinetoplastea</taxon>
        <taxon>Metakinetoplastina</taxon>
        <taxon>Trypanosomatida</taxon>
        <taxon>Trypanosomatidae</taxon>
        <taxon>Trypanosoma</taxon>
        <taxon>Duttonella</taxon>
    </lineage>
</organism>
<gene>
    <name evidence="1" type="ORF">TVY486_1116460</name>
</gene>
<accession>G0U978</accession>
<dbReference type="EMBL" id="HE573027">
    <property type="protein sequence ID" value="CCC54162.1"/>
    <property type="molecule type" value="Genomic_DNA"/>
</dbReference>
<protein>
    <submittedName>
        <fullName evidence="1">Uncharacterized protein</fullName>
    </submittedName>
</protein>
<dbReference type="VEuPathDB" id="TriTrypDB:TvY486_1116460"/>
<proteinExistence type="predicted"/>
<dbReference type="AlphaFoldDB" id="G0U978"/>